<dbReference type="Gene3D" id="3.30.70.1290">
    <property type="entry name" value="Transposase IS200-like"/>
    <property type="match status" value="1"/>
</dbReference>
<dbReference type="GO" id="GO:0003677">
    <property type="term" value="F:DNA binding"/>
    <property type="evidence" value="ECO:0007669"/>
    <property type="project" value="InterPro"/>
</dbReference>
<dbReference type="InterPro" id="IPR002686">
    <property type="entry name" value="Transposase_17"/>
</dbReference>
<dbReference type="Pfam" id="PF01797">
    <property type="entry name" value="Y1_Tnp"/>
    <property type="match status" value="1"/>
</dbReference>
<dbReference type="PANTHER" id="PTHR33360">
    <property type="entry name" value="TRANSPOSASE FOR INSERTION SEQUENCE ELEMENT IS200"/>
    <property type="match status" value="1"/>
</dbReference>
<evidence type="ECO:0000313" key="3">
    <source>
        <dbReference type="Proteomes" id="UP000231292"/>
    </source>
</evidence>
<proteinExistence type="predicted"/>
<comment type="caution">
    <text evidence="2">The sequence shown here is derived from an EMBL/GenBank/DDBJ whole genome shotgun (WGS) entry which is preliminary data.</text>
</comment>
<sequence>MNVNKTRYSIYNLNYHIAWIPKYRKKLFTGQMELRLGEIIRESCIRNNISILALEIMPDHIHLFISAPPRWSPSEIVNIIKGYSSRKMRQEFLQLKKIIKDELWTRTYFIGSAGTVTSETIRKYIAEQKNL</sequence>
<dbReference type="SMART" id="SM01321">
    <property type="entry name" value="Y1_Tnp"/>
    <property type="match status" value="1"/>
</dbReference>
<dbReference type="GO" id="GO:0006313">
    <property type="term" value="P:DNA transposition"/>
    <property type="evidence" value="ECO:0007669"/>
    <property type="project" value="InterPro"/>
</dbReference>
<organism evidence="2 3">
    <name type="scientific">Candidatus Sherwoodlollariibacterium unditelluris</name>
    <dbReference type="NCBI Taxonomy" id="1974757"/>
    <lineage>
        <taxon>Bacteria</taxon>
        <taxon>Pseudomonadati</taxon>
        <taxon>Candidatus Omnitrophota</taxon>
        <taxon>Candidatus Sherwoodlollariibacterium</taxon>
    </lineage>
</organism>
<dbReference type="NCBIfam" id="NF033573">
    <property type="entry name" value="transpos_IS200"/>
    <property type="match status" value="1"/>
</dbReference>
<reference evidence="2 3" key="1">
    <citation type="submission" date="2017-09" db="EMBL/GenBank/DDBJ databases">
        <title>Depth-based differentiation of microbial function through sediment-hosted aquifers and enrichment of novel symbionts in the deep terrestrial subsurface.</title>
        <authorList>
            <person name="Probst A.J."/>
            <person name="Ladd B."/>
            <person name="Jarett J.K."/>
            <person name="Geller-Mcgrath D.E."/>
            <person name="Sieber C.M."/>
            <person name="Emerson J.B."/>
            <person name="Anantharaman K."/>
            <person name="Thomas B.C."/>
            <person name="Malmstrom R."/>
            <person name="Stieglmeier M."/>
            <person name="Klingl A."/>
            <person name="Woyke T."/>
            <person name="Ryan C.M."/>
            <person name="Banfield J.F."/>
        </authorList>
    </citation>
    <scope>NUCLEOTIDE SEQUENCE [LARGE SCALE GENOMIC DNA]</scope>
    <source>
        <strain evidence="2">CG23_combo_of_CG06-09_8_20_14_all_41_10</strain>
    </source>
</reference>
<feature type="domain" description="Transposase IS200-like" evidence="1">
    <location>
        <begin position="10"/>
        <end position="128"/>
    </location>
</feature>
<dbReference type="AlphaFoldDB" id="A0A2G9YL02"/>
<gene>
    <name evidence="2" type="ORF">COX41_00270</name>
</gene>
<accession>A0A2G9YL02</accession>
<dbReference type="GO" id="GO:0004803">
    <property type="term" value="F:transposase activity"/>
    <property type="evidence" value="ECO:0007669"/>
    <property type="project" value="InterPro"/>
</dbReference>
<dbReference type="EMBL" id="PCRK01000006">
    <property type="protein sequence ID" value="PIP19920.1"/>
    <property type="molecule type" value="Genomic_DNA"/>
</dbReference>
<evidence type="ECO:0000313" key="2">
    <source>
        <dbReference type="EMBL" id="PIP19920.1"/>
    </source>
</evidence>
<protein>
    <submittedName>
        <fullName evidence="2">IS200/IS605 family transposase</fullName>
    </submittedName>
</protein>
<dbReference type="SUPFAM" id="SSF143422">
    <property type="entry name" value="Transposase IS200-like"/>
    <property type="match status" value="1"/>
</dbReference>
<dbReference type="PANTHER" id="PTHR33360:SF2">
    <property type="entry name" value="TRANSPOSASE FOR INSERTION SEQUENCE ELEMENT IS200"/>
    <property type="match status" value="1"/>
</dbReference>
<dbReference type="InterPro" id="IPR036515">
    <property type="entry name" value="Transposase_17_sf"/>
</dbReference>
<evidence type="ECO:0000259" key="1">
    <source>
        <dbReference type="SMART" id="SM01321"/>
    </source>
</evidence>
<name>A0A2G9YL02_9BACT</name>
<dbReference type="Proteomes" id="UP000231292">
    <property type="component" value="Unassembled WGS sequence"/>
</dbReference>